<dbReference type="RefSeq" id="WP_014529269.1">
    <property type="nucleotide sequence ID" value="NC_017325.1"/>
</dbReference>
<dbReference type="Gene3D" id="1.10.10.620">
    <property type="entry name" value="ribosome modulation factor like domain"/>
    <property type="match status" value="1"/>
</dbReference>
<dbReference type="GO" id="GO:0006417">
    <property type="term" value="P:regulation of translation"/>
    <property type="evidence" value="ECO:0007669"/>
    <property type="project" value="UniProtKB-KW"/>
</dbReference>
<keyword evidence="1" id="KW-0963">Cytoplasm</keyword>
<dbReference type="Proteomes" id="UP000009045">
    <property type="component" value="Chromosome"/>
</dbReference>
<proteinExistence type="predicted"/>
<sequence>MPATIGDNSKDLTPAEQRALYMHHFNQILVQTEKCKAENAVRLKLRKEAKANGIVLADIDFGLRCAQIEDPSIIVNEQKRRAEIGRYFALPIGAQSEFDFDREPAVDRARREGERAGYEAVNADTNPYDENSAQGRAWAKGWKEAQAEMAANLQSAMEKKQANRAQKAADLAAADDGENDPEDDDEADLAEAAE</sequence>
<dbReference type="EMBL" id="CP001830">
    <property type="protein sequence ID" value="AEH78340.1"/>
    <property type="molecule type" value="Genomic_DNA"/>
</dbReference>
<feature type="region of interest" description="Disordered" evidence="3">
    <location>
        <begin position="152"/>
        <end position="194"/>
    </location>
</feature>
<evidence type="ECO:0000256" key="1">
    <source>
        <dbReference type="ARBA" id="ARBA00022490"/>
    </source>
</evidence>
<dbReference type="InterPro" id="IPR023200">
    <property type="entry name" value="RMF_sf"/>
</dbReference>
<evidence type="ECO:0000313" key="4">
    <source>
        <dbReference type="EMBL" id="AEH78340.1"/>
    </source>
</evidence>
<feature type="compositionally biased region" description="Low complexity" evidence="3">
    <location>
        <begin position="163"/>
        <end position="172"/>
    </location>
</feature>
<dbReference type="Pfam" id="PF04957">
    <property type="entry name" value="RMF"/>
    <property type="match status" value="1"/>
</dbReference>
<evidence type="ECO:0000256" key="3">
    <source>
        <dbReference type="SAM" id="MobiDB-lite"/>
    </source>
</evidence>
<dbReference type="KEGG" id="smx:SM11_chr1063"/>
<dbReference type="HOGENOM" id="CLU_1522525_0_0_5"/>
<evidence type="ECO:0000256" key="2">
    <source>
        <dbReference type="ARBA" id="ARBA00022845"/>
    </source>
</evidence>
<dbReference type="InterPro" id="IPR007040">
    <property type="entry name" value="Ribosome_modulation_factor"/>
</dbReference>
<dbReference type="PATRIC" id="fig|707241.3.peg.1115"/>
<protein>
    <submittedName>
        <fullName evidence="4">Uncharacterized protein</fullName>
    </submittedName>
</protein>
<feature type="compositionally biased region" description="Acidic residues" evidence="3">
    <location>
        <begin position="173"/>
        <end position="194"/>
    </location>
</feature>
<evidence type="ECO:0000313" key="5">
    <source>
        <dbReference type="Proteomes" id="UP000009045"/>
    </source>
</evidence>
<keyword evidence="2" id="KW-0810">Translation regulation</keyword>
<reference evidence="4 5" key="1">
    <citation type="journal article" date="2011" name="J. Biotechnol.">
        <title>The complete genome sequence of the dominant Sinorhizobium meliloti field isolate SM11 extends the S. meliloti pan-genome.</title>
        <authorList>
            <person name="Schneiker-Bekel S."/>
            <person name="Wibberg D."/>
            <person name="Bekel T."/>
            <person name="Blom J."/>
            <person name="Linke B."/>
            <person name="Neuweger H."/>
            <person name="Stiens M."/>
            <person name="Vorholter F.J."/>
            <person name="Weidner S."/>
            <person name="Goesmann A."/>
            <person name="Puhler A."/>
            <person name="Schluter A."/>
        </authorList>
    </citation>
    <scope>NUCLEOTIDE SEQUENCE [LARGE SCALE GENOMIC DNA]</scope>
    <source>
        <strain evidence="4 5">SM11</strain>
    </source>
</reference>
<organism evidence="4 5">
    <name type="scientific">Sinorhizobium meliloti (strain SM11)</name>
    <dbReference type="NCBI Taxonomy" id="707241"/>
    <lineage>
        <taxon>Bacteria</taxon>
        <taxon>Pseudomonadati</taxon>
        <taxon>Pseudomonadota</taxon>
        <taxon>Alphaproteobacteria</taxon>
        <taxon>Hyphomicrobiales</taxon>
        <taxon>Rhizobiaceae</taxon>
        <taxon>Sinorhizobium/Ensifer group</taxon>
        <taxon>Sinorhizobium</taxon>
    </lineage>
</organism>
<dbReference type="AlphaFoldDB" id="F7X3D6"/>
<name>F7X3D6_SINMM</name>
<feature type="compositionally biased region" description="Polar residues" evidence="3">
    <location>
        <begin position="123"/>
        <end position="134"/>
    </location>
</feature>
<accession>F7X3D6</accession>
<feature type="region of interest" description="Disordered" evidence="3">
    <location>
        <begin position="112"/>
        <end position="139"/>
    </location>
</feature>
<gene>
    <name evidence="4" type="ordered locus">SM11_chr1063</name>
</gene>